<accession>A0A9D4RDQ4</accession>
<dbReference type="EMBL" id="JAIWYP010000002">
    <property type="protein sequence ID" value="KAH3862892.1"/>
    <property type="molecule type" value="Genomic_DNA"/>
</dbReference>
<name>A0A9D4RDQ4_DREPO</name>
<evidence type="ECO:0000313" key="2">
    <source>
        <dbReference type="EMBL" id="KAH3862892.1"/>
    </source>
</evidence>
<keyword evidence="3" id="KW-1185">Reference proteome</keyword>
<gene>
    <name evidence="2" type="ORF">DPMN_025867</name>
</gene>
<reference evidence="2" key="1">
    <citation type="journal article" date="2019" name="bioRxiv">
        <title>The Genome of the Zebra Mussel, Dreissena polymorpha: A Resource for Invasive Species Research.</title>
        <authorList>
            <person name="McCartney M.A."/>
            <person name="Auch B."/>
            <person name="Kono T."/>
            <person name="Mallez S."/>
            <person name="Zhang Y."/>
            <person name="Obille A."/>
            <person name="Becker A."/>
            <person name="Abrahante J.E."/>
            <person name="Garbe J."/>
            <person name="Badalamenti J.P."/>
            <person name="Herman A."/>
            <person name="Mangelson H."/>
            <person name="Liachko I."/>
            <person name="Sullivan S."/>
            <person name="Sone E.D."/>
            <person name="Koren S."/>
            <person name="Silverstein K.A.T."/>
            <person name="Beckman K.B."/>
            <person name="Gohl D.M."/>
        </authorList>
    </citation>
    <scope>NUCLEOTIDE SEQUENCE</scope>
    <source>
        <strain evidence="2">Duluth1</strain>
        <tissue evidence="2">Whole animal</tissue>
    </source>
</reference>
<protein>
    <submittedName>
        <fullName evidence="2">Uncharacterized protein</fullName>
    </submittedName>
</protein>
<sequence>MHNMGKQTTYLEMTEKICSTLLKACQKRNFMDSHGPDGGISYDPETAEFQITNGKKVRVARPVHSNGSSNNDKPQGNADKVTIETQPPAKSESTPEEHSHDHEEL</sequence>
<feature type="region of interest" description="Disordered" evidence="1">
    <location>
        <begin position="55"/>
        <end position="105"/>
    </location>
</feature>
<evidence type="ECO:0000256" key="1">
    <source>
        <dbReference type="SAM" id="MobiDB-lite"/>
    </source>
</evidence>
<proteinExistence type="predicted"/>
<feature type="compositionally biased region" description="Basic and acidic residues" evidence="1">
    <location>
        <begin position="93"/>
        <end position="105"/>
    </location>
</feature>
<dbReference type="Proteomes" id="UP000828390">
    <property type="component" value="Unassembled WGS sequence"/>
</dbReference>
<organism evidence="2 3">
    <name type="scientific">Dreissena polymorpha</name>
    <name type="common">Zebra mussel</name>
    <name type="synonym">Mytilus polymorpha</name>
    <dbReference type="NCBI Taxonomy" id="45954"/>
    <lineage>
        <taxon>Eukaryota</taxon>
        <taxon>Metazoa</taxon>
        <taxon>Spiralia</taxon>
        <taxon>Lophotrochozoa</taxon>
        <taxon>Mollusca</taxon>
        <taxon>Bivalvia</taxon>
        <taxon>Autobranchia</taxon>
        <taxon>Heteroconchia</taxon>
        <taxon>Euheterodonta</taxon>
        <taxon>Imparidentia</taxon>
        <taxon>Neoheterodontei</taxon>
        <taxon>Myida</taxon>
        <taxon>Dreissenoidea</taxon>
        <taxon>Dreissenidae</taxon>
        <taxon>Dreissena</taxon>
    </lineage>
</organism>
<comment type="caution">
    <text evidence="2">The sequence shown here is derived from an EMBL/GenBank/DDBJ whole genome shotgun (WGS) entry which is preliminary data.</text>
</comment>
<dbReference type="AlphaFoldDB" id="A0A9D4RDQ4"/>
<reference evidence="2" key="2">
    <citation type="submission" date="2020-11" db="EMBL/GenBank/DDBJ databases">
        <authorList>
            <person name="McCartney M.A."/>
            <person name="Auch B."/>
            <person name="Kono T."/>
            <person name="Mallez S."/>
            <person name="Becker A."/>
            <person name="Gohl D.M."/>
            <person name="Silverstein K.A.T."/>
            <person name="Koren S."/>
            <person name="Bechman K.B."/>
            <person name="Herman A."/>
            <person name="Abrahante J.E."/>
            <person name="Garbe J."/>
        </authorList>
    </citation>
    <scope>NUCLEOTIDE SEQUENCE</scope>
    <source>
        <strain evidence="2">Duluth1</strain>
        <tissue evidence="2">Whole animal</tissue>
    </source>
</reference>
<feature type="compositionally biased region" description="Polar residues" evidence="1">
    <location>
        <begin position="65"/>
        <end position="74"/>
    </location>
</feature>
<evidence type="ECO:0000313" key="3">
    <source>
        <dbReference type="Proteomes" id="UP000828390"/>
    </source>
</evidence>